<evidence type="ECO:0000256" key="4">
    <source>
        <dbReference type="ARBA" id="ARBA00022989"/>
    </source>
</evidence>
<feature type="transmembrane region" description="Helical" evidence="7">
    <location>
        <begin position="204"/>
        <end position="230"/>
    </location>
</feature>
<evidence type="ECO:0000256" key="7">
    <source>
        <dbReference type="RuleBase" id="RU079119"/>
    </source>
</evidence>
<keyword evidence="4 7" id="KW-1133">Transmembrane helix</keyword>
<dbReference type="GO" id="GO:0005794">
    <property type="term" value="C:Golgi apparatus"/>
    <property type="evidence" value="ECO:0007669"/>
    <property type="project" value="TreeGrafter"/>
</dbReference>
<reference evidence="10" key="1">
    <citation type="submission" date="2023-08" db="EMBL/GenBank/DDBJ databases">
        <authorList>
            <person name="Chen Y."/>
            <person name="Shah S."/>
            <person name="Dougan E. K."/>
            <person name="Thang M."/>
            <person name="Chan C."/>
        </authorList>
    </citation>
    <scope>NUCLEOTIDE SEQUENCE</scope>
</reference>
<evidence type="ECO:0000313" key="11">
    <source>
        <dbReference type="Proteomes" id="UP001178507"/>
    </source>
</evidence>
<dbReference type="EC" id="2.3.1.225" evidence="7"/>
<gene>
    <name evidence="10" type="ORF">EVOR1521_LOCUS12796</name>
</gene>
<dbReference type="GO" id="GO:0019706">
    <property type="term" value="F:protein-cysteine S-palmitoyltransferase activity"/>
    <property type="evidence" value="ECO:0007669"/>
    <property type="project" value="UniProtKB-EC"/>
</dbReference>
<dbReference type="PANTHER" id="PTHR22883">
    <property type="entry name" value="ZINC FINGER DHHC DOMAIN CONTAINING PROTEIN"/>
    <property type="match status" value="1"/>
</dbReference>
<feature type="domain" description="Palmitoyltransferase DHHC" evidence="9">
    <location>
        <begin position="167"/>
        <end position="275"/>
    </location>
</feature>
<dbReference type="Proteomes" id="UP001178507">
    <property type="component" value="Unassembled WGS sequence"/>
</dbReference>
<evidence type="ECO:0000256" key="1">
    <source>
        <dbReference type="ARBA" id="ARBA00004141"/>
    </source>
</evidence>
<accession>A0AA36MWP2</accession>
<evidence type="ECO:0000256" key="6">
    <source>
        <dbReference type="ARBA" id="ARBA00023315"/>
    </source>
</evidence>
<evidence type="ECO:0000256" key="5">
    <source>
        <dbReference type="ARBA" id="ARBA00023136"/>
    </source>
</evidence>
<comment type="caution">
    <text evidence="10">The sequence shown here is derived from an EMBL/GenBank/DDBJ whole genome shotgun (WGS) entry which is preliminary data.</text>
</comment>
<dbReference type="InterPro" id="IPR039859">
    <property type="entry name" value="PFA4/ZDH16/20/ERF2-like"/>
</dbReference>
<dbReference type="GO" id="GO:0016020">
    <property type="term" value="C:membrane"/>
    <property type="evidence" value="ECO:0007669"/>
    <property type="project" value="UniProtKB-SubCell"/>
</dbReference>
<keyword evidence="6 7" id="KW-0012">Acyltransferase</keyword>
<dbReference type="EMBL" id="CAUJNA010001370">
    <property type="protein sequence ID" value="CAJ1386447.1"/>
    <property type="molecule type" value="Genomic_DNA"/>
</dbReference>
<evidence type="ECO:0000259" key="9">
    <source>
        <dbReference type="Pfam" id="PF01529"/>
    </source>
</evidence>
<dbReference type="AlphaFoldDB" id="A0AA36MWP2"/>
<keyword evidence="3 7" id="KW-0812">Transmembrane</keyword>
<protein>
    <recommendedName>
        <fullName evidence="7">Palmitoyltransferase</fullName>
        <ecNumber evidence="7">2.3.1.225</ecNumber>
    </recommendedName>
</protein>
<dbReference type="Pfam" id="PF01529">
    <property type="entry name" value="DHHC"/>
    <property type="match status" value="1"/>
</dbReference>
<proteinExistence type="inferred from homology"/>
<name>A0AA36MWP2_9DINO</name>
<dbReference type="PROSITE" id="PS50216">
    <property type="entry name" value="DHHC"/>
    <property type="match status" value="1"/>
</dbReference>
<evidence type="ECO:0000256" key="8">
    <source>
        <dbReference type="SAM" id="MobiDB-lite"/>
    </source>
</evidence>
<evidence type="ECO:0000256" key="3">
    <source>
        <dbReference type="ARBA" id="ARBA00022692"/>
    </source>
</evidence>
<organism evidence="10 11">
    <name type="scientific">Effrenium voratum</name>
    <dbReference type="NCBI Taxonomy" id="2562239"/>
    <lineage>
        <taxon>Eukaryota</taxon>
        <taxon>Sar</taxon>
        <taxon>Alveolata</taxon>
        <taxon>Dinophyceae</taxon>
        <taxon>Suessiales</taxon>
        <taxon>Symbiodiniaceae</taxon>
        <taxon>Effrenium</taxon>
    </lineage>
</organism>
<comment type="domain">
    <text evidence="7">The DHHC domain is required for palmitoyltransferase activity.</text>
</comment>
<evidence type="ECO:0000313" key="10">
    <source>
        <dbReference type="EMBL" id="CAJ1386447.1"/>
    </source>
</evidence>
<evidence type="ECO:0000256" key="2">
    <source>
        <dbReference type="ARBA" id="ARBA00022679"/>
    </source>
</evidence>
<feature type="transmembrane region" description="Helical" evidence="7">
    <location>
        <begin position="236"/>
        <end position="259"/>
    </location>
</feature>
<feature type="region of interest" description="Disordered" evidence="8">
    <location>
        <begin position="1"/>
        <end position="60"/>
    </location>
</feature>
<dbReference type="InterPro" id="IPR001594">
    <property type="entry name" value="Palmitoyltrfase_DHHC"/>
</dbReference>
<feature type="transmembrane region" description="Helical" evidence="7">
    <location>
        <begin position="101"/>
        <end position="121"/>
    </location>
</feature>
<sequence length="344" mass="39001">MQDREGGGIQGGDRDRGREELLQAAPSTFPTPSRIVNDPGHVPRLASGTHRAPRTASACADPQEQQCAEEECDADECGDERRPPADSVDCFGNDKRPYLPLLLFGSTLVGAIHMLMVQFPIIRELSWGYSIRVFFLCLYALTLGCLMYCVLCDPGKLPKEKLTATEEMPRRCHKMWLFKQPIRRYDHYCRWLTNAVGLLNHREFVLMVAGLFTIGLCGCVVDFILVVLASSEGRHFAGFLLIMHLTYSVMLTLLSGPILRLHITFVSRNELANEYKHNLFYVMRDPTGKAVPVNDLDDVEFNAGLDNDRFEYEPSLNVFDRGWVTNCINFWCVPRWDLGQLGEF</sequence>
<comment type="catalytic activity">
    <reaction evidence="7">
        <text>L-cysteinyl-[protein] + hexadecanoyl-CoA = S-hexadecanoyl-L-cysteinyl-[protein] + CoA</text>
        <dbReference type="Rhea" id="RHEA:36683"/>
        <dbReference type="Rhea" id="RHEA-COMP:10131"/>
        <dbReference type="Rhea" id="RHEA-COMP:11032"/>
        <dbReference type="ChEBI" id="CHEBI:29950"/>
        <dbReference type="ChEBI" id="CHEBI:57287"/>
        <dbReference type="ChEBI" id="CHEBI:57379"/>
        <dbReference type="ChEBI" id="CHEBI:74151"/>
        <dbReference type="EC" id="2.3.1.225"/>
    </reaction>
</comment>
<dbReference type="GO" id="GO:0005783">
    <property type="term" value="C:endoplasmic reticulum"/>
    <property type="evidence" value="ECO:0007669"/>
    <property type="project" value="TreeGrafter"/>
</dbReference>
<feature type="transmembrane region" description="Helical" evidence="7">
    <location>
        <begin position="127"/>
        <end position="151"/>
    </location>
</feature>
<keyword evidence="2 7" id="KW-0808">Transferase</keyword>
<comment type="similarity">
    <text evidence="7">Belongs to the DHHC palmitoyltransferase family.</text>
</comment>
<keyword evidence="5 7" id="KW-0472">Membrane</keyword>
<keyword evidence="11" id="KW-1185">Reference proteome</keyword>
<dbReference type="GO" id="GO:0006612">
    <property type="term" value="P:protein targeting to membrane"/>
    <property type="evidence" value="ECO:0007669"/>
    <property type="project" value="TreeGrafter"/>
</dbReference>
<comment type="subcellular location">
    <subcellularLocation>
        <location evidence="1">Membrane</location>
        <topology evidence="1">Multi-pass membrane protein</topology>
    </subcellularLocation>
</comment>
<feature type="compositionally biased region" description="Basic and acidic residues" evidence="8">
    <location>
        <begin position="1"/>
        <end position="21"/>
    </location>
</feature>